<evidence type="ECO:0000313" key="2">
    <source>
        <dbReference type="EMBL" id="GHC45888.1"/>
    </source>
</evidence>
<accession>A0A918TKD1</accession>
<reference evidence="2" key="1">
    <citation type="journal article" date="2014" name="Int. J. Syst. Evol. Microbiol.">
        <title>Complete genome sequence of Corynebacterium casei LMG S-19264T (=DSM 44701T), isolated from a smear-ripened cheese.</title>
        <authorList>
            <consortium name="US DOE Joint Genome Institute (JGI-PGF)"/>
            <person name="Walter F."/>
            <person name="Albersmeier A."/>
            <person name="Kalinowski J."/>
            <person name="Ruckert C."/>
        </authorList>
    </citation>
    <scope>NUCLEOTIDE SEQUENCE</scope>
    <source>
        <strain evidence="2">KCTC 12988</strain>
    </source>
</reference>
<name>A0A918TKD1_9BACT</name>
<comment type="caution">
    <text evidence="2">The sequence shown here is derived from an EMBL/GenBank/DDBJ whole genome shotgun (WGS) entry which is preliminary data.</text>
</comment>
<protein>
    <submittedName>
        <fullName evidence="2">Uncharacterized protein</fullName>
    </submittedName>
</protein>
<proteinExistence type="predicted"/>
<feature type="compositionally biased region" description="Basic and acidic residues" evidence="1">
    <location>
        <begin position="23"/>
        <end position="34"/>
    </location>
</feature>
<evidence type="ECO:0000313" key="3">
    <source>
        <dbReference type="Proteomes" id="UP000644507"/>
    </source>
</evidence>
<dbReference type="Proteomes" id="UP000644507">
    <property type="component" value="Unassembled WGS sequence"/>
</dbReference>
<evidence type="ECO:0000256" key="1">
    <source>
        <dbReference type="SAM" id="MobiDB-lite"/>
    </source>
</evidence>
<keyword evidence="3" id="KW-1185">Reference proteome</keyword>
<organism evidence="2 3">
    <name type="scientific">Roseibacillus persicicus</name>
    <dbReference type="NCBI Taxonomy" id="454148"/>
    <lineage>
        <taxon>Bacteria</taxon>
        <taxon>Pseudomonadati</taxon>
        <taxon>Verrucomicrobiota</taxon>
        <taxon>Verrucomicrobiia</taxon>
        <taxon>Verrucomicrobiales</taxon>
        <taxon>Verrucomicrobiaceae</taxon>
        <taxon>Roseibacillus</taxon>
    </lineage>
</organism>
<sequence>MSQFLVNPFPLPSAKAVVFFEKEEEKDRDAEQKKSQLPATRLGGEGAKGARGSTSRGDYWEKEGPLSRI</sequence>
<dbReference type="AlphaFoldDB" id="A0A918TKD1"/>
<dbReference type="EMBL" id="BMXI01000003">
    <property type="protein sequence ID" value="GHC45888.1"/>
    <property type="molecule type" value="Genomic_DNA"/>
</dbReference>
<feature type="compositionally biased region" description="Basic and acidic residues" evidence="1">
    <location>
        <begin position="58"/>
        <end position="69"/>
    </location>
</feature>
<reference evidence="2" key="2">
    <citation type="submission" date="2020-09" db="EMBL/GenBank/DDBJ databases">
        <authorList>
            <person name="Sun Q."/>
            <person name="Kim S."/>
        </authorList>
    </citation>
    <scope>NUCLEOTIDE SEQUENCE</scope>
    <source>
        <strain evidence="2">KCTC 12988</strain>
    </source>
</reference>
<feature type="region of interest" description="Disordered" evidence="1">
    <location>
        <begin position="23"/>
        <end position="69"/>
    </location>
</feature>
<gene>
    <name evidence="2" type="ORF">GCM10007100_09210</name>
</gene>